<evidence type="ECO:0000313" key="4">
    <source>
        <dbReference type="EMBL" id="QHT80668.1"/>
    </source>
</evidence>
<proteinExistence type="inferred from homology"/>
<dbReference type="AlphaFoldDB" id="A0A6C0HJ45"/>
<comment type="similarity">
    <text evidence="1">Belongs to the peptidase M16 family.</text>
</comment>
<dbReference type="InterPro" id="IPR050361">
    <property type="entry name" value="MPP/UQCRC_Complex"/>
</dbReference>
<feature type="domain" description="Peptidase M16 C-terminal" evidence="3">
    <location>
        <begin position="176"/>
        <end position="364"/>
    </location>
</feature>
<sequence>MASTIRTHRFPNGLRVVYQKSEQSIPLTSIRVFCDVGSAYEQDGIRGASHFVEHMCFKGTEQIHKTRDLLVQYNQMGARFNAYTDKRVTFYSIDCEDTFVEPSTHIVADMLLHSTFPRKEFIKEQHVVIEENIRSEDNHISVLQDKMEATFFKGSSYAYEIDHIRYHPTPTYLKEKDMFQWYKWFYQPSNMIWSIVTNIPFSTIIAILKRSEMVKNEKEHESPRLALSTPILTLHPISPMDSICIECIPKSGLSTTILQVGFRTCSRDSSDRHKLNLLSMVLNGFSGILFTAFRTQQGLTYRTSCDTGYYEHTGYISIFIQTDPQKMFRNGSHDGVLATLIRILMDLKQKGVDQDEVNIAKSKLKGSMLRERESINNIATYNGYESIYHQDGIIVPYQEQYSAYYQRITKKQIDAVIQKYFCRENMVVGIMQEKEFQKKKIHDICYRFH</sequence>
<evidence type="ECO:0000256" key="1">
    <source>
        <dbReference type="ARBA" id="ARBA00007261"/>
    </source>
</evidence>
<dbReference type="GO" id="GO:0004222">
    <property type="term" value="F:metalloendopeptidase activity"/>
    <property type="evidence" value="ECO:0007669"/>
    <property type="project" value="InterPro"/>
</dbReference>
<protein>
    <recommendedName>
        <fullName evidence="5">Peptidase M16 N-terminal domain-containing protein</fullName>
    </recommendedName>
</protein>
<evidence type="ECO:0000259" key="3">
    <source>
        <dbReference type="Pfam" id="PF05193"/>
    </source>
</evidence>
<dbReference type="PROSITE" id="PS00143">
    <property type="entry name" value="INSULINASE"/>
    <property type="match status" value="1"/>
</dbReference>
<organism evidence="4">
    <name type="scientific">viral metagenome</name>
    <dbReference type="NCBI Taxonomy" id="1070528"/>
    <lineage>
        <taxon>unclassified sequences</taxon>
        <taxon>metagenomes</taxon>
        <taxon>organismal metagenomes</taxon>
    </lineage>
</organism>
<dbReference type="InterPro" id="IPR011249">
    <property type="entry name" value="Metalloenz_LuxS/M16"/>
</dbReference>
<dbReference type="GO" id="GO:0006508">
    <property type="term" value="P:proteolysis"/>
    <property type="evidence" value="ECO:0007669"/>
    <property type="project" value="InterPro"/>
</dbReference>
<dbReference type="Gene3D" id="3.30.830.10">
    <property type="entry name" value="Metalloenzyme, LuxS/M16 peptidase-like"/>
    <property type="match status" value="2"/>
</dbReference>
<dbReference type="GO" id="GO:0046872">
    <property type="term" value="F:metal ion binding"/>
    <property type="evidence" value="ECO:0007669"/>
    <property type="project" value="InterPro"/>
</dbReference>
<dbReference type="Pfam" id="PF00675">
    <property type="entry name" value="Peptidase_M16"/>
    <property type="match status" value="1"/>
</dbReference>
<reference evidence="4" key="1">
    <citation type="journal article" date="2020" name="Nature">
        <title>Giant virus diversity and host interactions through global metagenomics.</title>
        <authorList>
            <person name="Schulz F."/>
            <person name="Roux S."/>
            <person name="Paez-Espino D."/>
            <person name="Jungbluth S."/>
            <person name="Walsh D.A."/>
            <person name="Denef V.J."/>
            <person name="McMahon K.D."/>
            <person name="Konstantinidis K.T."/>
            <person name="Eloe-Fadrosh E.A."/>
            <person name="Kyrpides N.C."/>
            <person name="Woyke T."/>
        </authorList>
    </citation>
    <scope>NUCLEOTIDE SEQUENCE</scope>
    <source>
        <strain evidence="4">GVMAG-M-3300023184-121</strain>
    </source>
</reference>
<dbReference type="PANTHER" id="PTHR11851:SF49">
    <property type="entry name" value="MITOCHONDRIAL-PROCESSING PEPTIDASE SUBUNIT ALPHA"/>
    <property type="match status" value="1"/>
</dbReference>
<dbReference type="EMBL" id="MN739974">
    <property type="protein sequence ID" value="QHT80668.1"/>
    <property type="molecule type" value="Genomic_DNA"/>
</dbReference>
<evidence type="ECO:0000259" key="2">
    <source>
        <dbReference type="Pfam" id="PF00675"/>
    </source>
</evidence>
<dbReference type="PANTHER" id="PTHR11851">
    <property type="entry name" value="METALLOPROTEASE"/>
    <property type="match status" value="1"/>
</dbReference>
<evidence type="ECO:0008006" key="5">
    <source>
        <dbReference type="Google" id="ProtNLM"/>
    </source>
</evidence>
<name>A0A6C0HJ45_9ZZZZ</name>
<dbReference type="InterPro" id="IPR007863">
    <property type="entry name" value="Peptidase_M16_C"/>
</dbReference>
<accession>A0A6C0HJ45</accession>
<dbReference type="InterPro" id="IPR001431">
    <property type="entry name" value="Pept_M16_Zn_BS"/>
</dbReference>
<dbReference type="SUPFAM" id="SSF63411">
    <property type="entry name" value="LuxS/MPP-like metallohydrolase"/>
    <property type="match status" value="2"/>
</dbReference>
<dbReference type="Pfam" id="PF05193">
    <property type="entry name" value="Peptidase_M16_C"/>
    <property type="match status" value="1"/>
</dbReference>
<feature type="domain" description="Peptidase M16 N-terminal" evidence="2">
    <location>
        <begin position="21"/>
        <end position="160"/>
    </location>
</feature>
<dbReference type="InterPro" id="IPR011765">
    <property type="entry name" value="Pept_M16_N"/>
</dbReference>